<dbReference type="PANTHER" id="PTHR41317">
    <property type="entry name" value="PD-(D_E)XK NUCLEASE FAMILY TRANSPOSASE"/>
    <property type="match status" value="1"/>
</dbReference>
<dbReference type="Pfam" id="PF12784">
    <property type="entry name" value="PDDEXK_2"/>
    <property type="match status" value="1"/>
</dbReference>
<reference evidence="3" key="1">
    <citation type="submission" date="2019-02" db="EMBL/GenBank/DDBJ databases">
        <authorList>
            <person name="Gruber-Vodicka R. H."/>
            <person name="Seah K. B. B."/>
        </authorList>
    </citation>
    <scope>NUCLEOTIDE SEQUENCE</scope>
    <source>
        <strain evidence="3">BECK_S1320</strain>
        <strain evidence="2">BECK_S1321</strain>
    </source>
</reference>
<proteinExistence type="predicted"/>
<dbReference type="AlphaFoldDB" id="A0A450YL33"/>
<organism evidence="3">
    <name type="scientific">Candidatus Kentrum sp. SD</name>
    <dbReference type="NCBI Taxonomy" id="2126332"/>
    <lineage>
        <taxon>Bacteria</taxon>
        <taxon>Pseudomonadati</taxon>
        <taxon>Pseudomonadota</taxon>
        <taxon>Gammaproteobacteria</taxon>
        <taxon>Candidatus Kentrum</taxon>
    </lineage>
</organism>
<protein>
    <submittedName>
        <fullName evidence="3">PD-(D/E)XK nuclease family transposase</fullName>
    </submittedName>
</protein>
<evidence type="ECO:0000313" key="2">
    <source>
        <dbReference type="EMBL" id="VFK37466.1"/>
    </source>
</evidence>
<name>A0A450YL33_9GAMM</name>
<dbReference type="EMBL" id="CAADFR010000015">
    <property type="protein sequence ID" value="VFK37466.1"/>
    <property type="molecule type" value="Genomic_DNA"/>
</dbReference>
<feature type="region of interest" description="Disordered" evidence="1">
    <location>
        <begin position="63"/>
        <end position="86"/>
    </location>
</feature>
<sequence>MIHENGSQNKTMIKRKLISFDWALKRLLRSKANYEVLEGFLSELLDDDIRILEILEGEQSEYPPGQIQPRGCKGQKSTGRNHPHRGPVRTGIRFFHRILFATSKAITEHMAKSEPYENVIKVISVNILYFDLGQGKDYIYHGATRFRGTHYHDELRLNEKQQQFFDKEYPHEIYPEYYLLKVNQFDGIAKDTLDEWIYFLKNEEIKEGFRAKGLKKAKEILDIMNLPEKERLAYEWHVEEIRYQLSMDRSRFMDGHFEGEKRGIEKEHKSERFAFGFMFFIG</sequence>
<dbReference type="EMBL" id="CAADFU010000015">
    <property type="protein sequence ID" value="VFK42218.1"/>
    <property type="molecule type" value="Genomic_DNA"/>
</dbReference>
<dbReference type="PANTHER" id="PTHR41317:SF1">
    <property type="entry name" value="PD-(D_E)XK NUCLEASE FAMILY TRANSPOSASE"/>
    <property type="match status" value="1"/>
</dbReference>
<gene>
    <name evidence="3" type="ORF">BECKSD772E_GA0070983_101526</name>
    <name evidence="2" type="ORF">BECKSD772F_GA0070984_101526</name>
</gene>
<accession>A0A450YL33</accession>
<evidence type="ECO:0000256" key="1">
    <source>
        <dbReference type="SAM" id="MobiDB-lite"/>
    </source>
</evidence>
<evidence type="ECO:0000313" key="3">
    <source>
        <dbReference type="EMBL" id="VFK42218.1"/>
    </source>
</evidence>